<feature type="region of interest" description="Disordered" evidence="1">
    <location>
        <begin position="1"/>
        <end position="31"/>
    </location>
</feature>
<feature type="region of interest" description="Disordered" evidence="1">
    <location>
        <begin position="57"/>
        <end position="115"/>
    </location>
</feature>
<dbReference type="PANTHER" id="PTHR47718">
    <property type="entry name" value="OS01G0519700 PROTEIN"/>
    <property type="match status" value="1"/>
</dbReference>
<evidence type="ECO:0000313" key="4">
    <source>
        <dbReference type="EMBL" id="KAD6119408.1"/>
    </source>
</evidence>
<sequence length="944" mass="108560">MDPNQNPNYYNPNTPPNRNPNTPPPNWVFTPSPMNPFFDSNCYRPNFDSSPQGFYTFADYGSSPQPHGFAQLSQDEVVPETQPVTNAGPSTQPKEKRRHRRKQAADTEPAVGGSSRIEKWTTEEEFQLTKAWIDVSEDPIVGRNQKGPDFWSKIRNQFFQAMGRGEYRTNDMLSSKWRDMNLKVRKFNGIYSQKWQTRRSGQSDAMIEREAEEQYREEFNTQFSLQRNLLDMLPWNESLDFKGNAYEQELMEQFVTSGSDSETKQACFLVLTPWSIIFGISSVCSSIALYLLMGRSWSYKLYINKPEKSMVRSVQEVKYAKTLVRMLPVVVMFAFLVLINLIGSTYFLQQAKRMKPFTVLDVEYDLPEQGSFQINNDDIITNDPEDDFSFGGDVNATKNCSTIVSELSVLEPTIHENIINYPIIESNVNNDHNYQLDMDLERQEDDLKLTTFDGEDLGNHGTTIASSCVDVIDSPGGNRYWIPDVLNELKPIKGVVFSSFEEAKRIYDSYADHSGFSTRLATIKRKKGEITHRYIVCNKAGKSKNISFDYIEGHDDGITKRKTKTKVTNCLACVKFKAIPGTSRYSVYKFVEAHNHNLLEDVNKDFSKAKRKLQYAHKKFIYSLSTTNTGPSTAYRMRTVSSGGQSRVHGNVVDFRNFRRDMNHYIGERDAQMLFMVSFESAMDDQRFSQKKLDHDSNTSTPIFKTHLPIERFAARVYTHEIFIDVQNEIWKGVWCCAQKSFADEDGHIFCVFKFLGVDVIPDRYVLHRWRKDALPHDTYRKQQRCRIKNDERDDLFYEAVSIVESCASRLRGDVGKLALFVKKLKDMEHDIFIDIPHKPKINSNEEVFKAFLEVSSPEKVSIKIPEGARNKGCGTNKRMIGPGEKVVANIKKRNPRTCKICKKYVFHDSRACSLNPKNIKKDLKSKTTQKCSTSRQPELDDIS</sequence>
<keyword evidence="2" id="KW-1133">Transmembrane helix</keyword>
<dbReference type="Pfam" id="PF03101">
    <property type="entry name" value="FAR1"/>
    <property type="match status" value="1"/>
</dbReference>
<name>A0A5N6PC97_9ASTR</name>
<gene>
    <name evidence="4" type="ORF">E3N88_10679</name>
</gene>
<organism evidence="4 5">
    <name type="scientific">Mikania micrantha</name>
    <name type="common">bitter vine</name>
    <dbReference type="NCBI Taxonomy" id="192012"/>
    <lineage>
        <taxon>Eukaryota</taxon>
        <taxon>Viridiplantae</taxon>
        <taxon>Streptophyta</taxon>
        <taxon>Embryophyta</taxon>
        <taxon>Tracheophyta</taxon>
        <taxon>Spermatophyta</taxon>
        <taxon>Magnoliopsida</taxon>
        <taxon>eudicotyledons</taxon>
        <taxon>Gunneridae</taxon>
        <taxon>Pentapetalae</taxon>
        <taxon>asterids</taxon>
        <taxon>campanulids</taxon>
        <taxon>Asterales</taxon>
        <taxon>Asteraceae</taxon>
        <taxon>Asteroideae</taxon>
        <taxon>Heliantheae alliance</taxon>
        <taxon>Eupatorieae</taxon>
        <taxon>Mikania</taxon>
    </lineage>
</organism>
<feature type="compositionally biased region" description="Polar residues" evidence="1">
    <location>
        <begin position="927"/>
        <end position="937"/>
    </location>
</feature>
<feature type="transmembrane region" description="Helical" evidence="2">
    <location>
        <begin position="268"/>
        <end position="292"/>
    </location>
</feature>
<feature type="compositionally biased region" description="Pro residues" evidence="1">
    <location>
        <begin position="13"/>
        <end position="26"/>
    </location>
</feature>
<dbReference type="OrthoDB" id="1834837at2759"/>
<proteinExistence type="predicted"/>
<comment type="caution">
    <text evidence="4">The sequence shown here is derived from an EMBL/GenBank/DDBJ whole genome shotgun (WGS) entry which is preliminary data.</text>
</comment>
<evidence type="ECO:0000256" key="2">
    <source>
        <dbReference type="SAM" id="Phobius"/>
    </source>
</evidence>
<feature type="region of interest" description="Disordered" evidence="1">
    <location>
        <begin position="924"/>
        <end position="944"/>
    </location>
</feature>
<feature type="transmembrane region" description="Helical" evidence="2">
    <location>
        <begin position="326"/>
        <end position="348"/>
    </location>
</feature>
<dbReference type="InterPro" id="IPR004330">
    <property type="entry name" value="FAR1_DNA_bnd_dom"/>
</dbReference>
<keyword evidence="2" id="KW-0812">Transmembrane</keyword>
<reference evidence="4 5" key="1">
    <citation type="submission" date="2019-05" db="EMBL/GenBank/DDBJ databases">
        <title>Mikania micrantha, genome provides insights into the molecular mechanism of rapid growth.</title>
        <authorList>
            <person name="Liu B."/>
        </authorList>
    </citation>
    <scope>NUCLEOTIDE SEQUENCE [LARGE SCALE GENOMIC DNA]</scope>
    <source>
        <strain evidence="4">NLD-2019</strain>
        <tissue evidence="4">Leaf</tissue>
    </source>
</reference>
<protein>
    <recommendedName>
        <fullName evidence="3">FAR1 domain-containing protein</fullName>
    </recommendedName>
</protein>
<dbReference type="Proteomes" id="UP000326396">
    <property type="component" value="Linkage Group LG13"/>
</dbReference>
<dbReference type="EMBL" id="SZYD01000005">
    <property type="protein sequence ID" value="KAD6119408.1"/>
    <property type="molecule type" value="Genomic_DNA"/>
</dbReference>
<evidence type="ECO:0000313" key="5">
    <source>
        <dbReference type="Proteomes" id="UP000326396"/>
    </source>
</evidence>
<accession>A0A5N6PC97</accession>
<dbReference type="AlphaFoldDB" id="A0A5N6PC97"/>
<evidence type="ECO:0000259" key="3">
    <source>
        <dbReference type="Pfam" id="PF03101"/>
    </source>
</evidence>
<feature type="domain" description="FAR1" evidence="3">
    <location>
        <begin position="506"/>
        <end position="599"/>
    </location>
</feature>
<feature type="compositionally biased region" description="Polar residues" evidence="1">
    <location>
        <begin position="82"/>
        <end position="92"/>
    </location>
</feature>
<dbReference type="PANTHER" id="PTHR47718:SF12">
    <property type="entry name" value="PROTEIN FAR1-RELATED SEQUENCE"/>
    <property type="match status" value="1"/>
</dbReference>
<keyword evidence="2" id="KW-0472">Membrane</keyword>
<feature type="compositionally biased region" description="Low complexity" evidence="1">
    <location>
        <begin position="1"/>
        <end position="12"/>
    </location>
</feature>
<keyword evidence="5" id="KW-1185">Reference proteome</keyword>
<evidence type="ECO:0000256" key="1">
    <source>
        <dbReference type="SAM" id="MobiDB-lite"/>
    </source>
</evidence>